<dbReference type="AlphaFoldDB" id="A0A3D4SWX5"/>
<comment type="caution">
    <text evidence="3">The sequence shown here is derived from an EMBL/GenBank/DDBJ whole genome shotgun (WGS) entry which is preliminary data.</text>
</comment>
<dbReference type="STRING" id="863239.GCA_000213935_01463"/>
<sequence length="248" mass="27062">MLRGRVPALRAQIHGLSAEIDRLRDALNTVNDENRYAWDEHDRLDQENALLRDRLTAAGLSLPGGVAGVPAGTAAAGTSGTSGASGRRPRGSRKLRVDRQTVYTECVLKGTEFTAPDDQLAEEIRLSWARNVDAPAKADHPLNYRFGDGFLASVEKTVGAGESARRKLPDVLAWIAAGYEDRTSRHHAFRAGTSGGAPRVVRHTDGAKAFRVDLETSTAAARRLHYWKLPDGSVEFHSVNLHDDYPTM</sequence>
<dbReference type="Proteomes" id="UP000261739">
    <property type="component" value="Unassembled WGS sequence"/>
</dbReference>
<feature type="region of interest" description="Disordered" evidence="2">
    <location>
        <begin position="71"/>
        <end position="95"/>
    </location>
</feature>
<proteinExistence type="predicted"/>
<name>A0A3D4SWX5_9CORY</name>
<gene>
    <name evidence="3" type="ORF">DIW82_03020</name>
</gene>
<evidence type="ECO:0000256" key="2">
    <source>
        <dbReference type="SAM" id="MobiDB-lite"/>
    </source>
</evidence>
<feature type="compositionally biased region" description="Low complexity" evidence="2">
    <location>
        <begin position="71"/>
        <end position="86"/>
    </location>
</feature>
<evidence type="ECO:0000256" key="1">
    <source>
        <dbReference type="SAM" id="Coils"/>
    </source>
</evidence>
<feature type="coiled-coil region" evidence="1">
    <location>
        <begin position="6"/>
        <end position="33"/>
    </location>
</feature>
<evidence type="ECO:0000313" key="3">
    <source>
        <dbReference type="EMBL" id="HCT13783.1"/>
    </source>
</evidence>
<organism evidence="3 4">
    <name type="scientific">Corynebacterium nuruki</name>
    <dbReference type="NCBI Taxonomy" id="1032851"/>
    <lineage>
        <taxon>Bacteria</taxon>
        <taxon>Bacillati</taxon>
        <taxon>Actinomycetota</taxon>
        <taxon>Actinomycetes</taxon>
        <taxon>Mycobacteriales</taxon>
        <taxon>Corynebacteriaceae</taxon>
        <taxon>Corynebacterium</taxon>
    </lineage>
</organism>
<dbReference type="EMBL" id="DQID01000083">
    <property type="protein sequence ID" value="HCT13783.1"/>
    <property type="molecule type" value="Genomic_DNA"/>
</dbReference>
<reference evidence="3 4" key="1">
    <citation type="journal article" date="2018" name="Nat. Biotechnol.">
        <title>A standardized bacterial taxonomy based on genome phylogeny substantially revises the tree of life.</title>
        <authorList>
            <person name="Parks D.H."/>
            <person name="Chuvochina M."/>
            <person name="Waite D.W."/>
            <person name="Rinke C."/>
            <person name="Skarshewski A."/>
            <person name="Chaumeil P.A."/>
            <person name="Hugenholtz P."/>
        </authorList>
    </citation>
    <scope>NUCLEOTIDE SEQUENCE [LARGE SCALE GENOMIC DNA]</scope>
    <source>
        <strain evidence="3">UBA11247</strain>
    </source>
</reference>
<evidence type="ECO:0000313" key="4">
    <source>
        <dbReference type="Proteomes" id="UP000261739"/>
    </source>
</evidence>
<keyword evidence="1" id="KW-0175">Coiled coil</keyword>
<accession>A0A3D4SWX5</accession>
<protein>
    <submittedName>
        <fullName evidence="3">Uncharacterized protein</fullName>
    </submittedName>
</protein>